<name>A0A517SXW0_9BACT</name>
<evidence type="ECO:0000313" key="4">
    <source>
        <dbReference type="EMBL" id="QDT60988.1"/>
    </source>
</evidence>
<dbReference type="Gene3D" id="2.60.40.10">
    <property type="entry name" value="Immunoglobulins"/>
    <property type="match status" value="1"/>
</dbReference>
<proteinExistence type="predicted"/>
<feature type="signal peptide" evidence="2">
    <location>
        <begin position="1"/>
        <end position="25"/>
    </location>
</feature>
<reference evidence="4 5" key="1">
    <citation type="submission" date="2019-02" db="EMBL/GenBank/DDBJ databases">
        <title>Deep-cultivation of Planctomycetes and their phenomic and genomic characterization uncovers novel biology.</title>
        <authorList>
            <person name="Wiegand S."/>
            <person name="Jogler M."/>
            <person name="Boedeker C."/>
            <person name="Pinto D."/>
            <person name="Vollmers J."/>
            <person name="Rivas-Marin E."/>
            <person name="Kohn T."/>
            <person name="Peeters S.H."/>
            <person name="Heuer A."/>
            <person name="Rast P."/>
            <person name="Oberbeckmann S."/>
            <person name="Bunk B."/>
            <person name="Jeske O."/>
            <person name="Meyerdierks A."/>
            <person name="Storesund J.E."/>
            <person name="Kallscheuer N."/>
            <person name="Luecker S."/>
            <person name="Lage O.M."/>
            <person name="Pohl T."/>
            <person name="Merkel B.J."/>
            <person name="Hornburger P."/>
            <person name="Mueller R.-W."/>
            <person name="Bruemmer F."/>
            <person name="Labrenz M."/>
            <person name="Spormann A.M."/>
            <person name="Op den Camp H."/>
            <person name="Overmann J."/>
            <person name="Amann R."/>
            <person name="Jetten M.S.M."/>
            <person name="Mascher T."/>
            <person name="Medema M.H."/>
            <person name="Devos D.P."/>
            <person name="Kaster A.-K."/>
            <person name="Ovreas L."/>
            <person name="Rohde M."/>
            <person name="Galperin M.Y."/>
            <person name="Jogler C."/>
        </authorList>
    </citation>
    <scope>NUCLEOTIDE SEQUENCE [LARGE SCALE GENOMIC DNA]</scope>
    <source>
        <strain evidence="4 5">SV_7m_r</strain>
    </source>
</reference>
<dbReference type="GO" id="GO:0001681">
    <property type="term" value="F:sialate O-acetylesterase activity"/>
    <property type="evidence" value="ECO:0007669"/>
    <property type="project" value="InterPro"/>
</dbReference>
<dbReference type="RefSeq" id="WP_145274494.1">
    <property type="nucleotide sequence ID" value="NZ_CP036272.1"/>
</dbReference>
<gene>
    <name evidence="4" type="ORF">SV7mr_35180</name>
</gene>
<dbReference type="Pfam" id="PF03629">
    <property type="entry name" value="SASA"/>
    <property type="match status" value="1"/>
</dbReference>
<dbReference type="InterPro" id="IPR036514">
    <property type="entry name" value="SGNH_hydro_sf"/>
</dbReference>
<dbReference type="SUPFAM" id="SSF52266">
    <property type="entry name" value="SGNH hydrolase"/>
    <property type="match status" value="1"/>
</dbReference>
<evidence type="ECO:0000313" key="5">
    <source>
        <dbReference type="Proteomes" id="UP000315003"/>
    </source>
</evidence>
<evidence type="ECO:0000259" key="3">
    <source>
        <dbReference type="Pfam" id="PF03629"/>
    </source>
</evidence>
<organism evidence="4 5">
    <name type="scientific">Stieleria bergensis</name>
    <dbReference type="NCBI Taxonomy" id="2528025"/>
    <lineage>
        <taxon>Bacteria</taxon>
        <taxon>Pseudomonadati</taxon>
        <taxon>Planctomycetota</taxon>
        <taxon>Planctomycetia</taxon>
        <taxon>Pirellulales</taxon>
        <taxon>Pirellulaceae</taxon>
        <taxon>Stieleria</taxon>
    </lineage>
</organism>
<keyword evidence="5" id="KW-1185">Reference proteome</keyword>
<feature type="domain" description="Sialate O-acetylesterase" evidence="3">
    <location>
        <begin position="109"/>
        <end position="347"/>
    </location>
</feature>
<accession>A0A517SXW0</accession>
<dbReference type="InterPro" id="IPR013783">
    <property type="entry name" value="Ig-like_fold"/>
</dbReference>
<dbReference type="Gene3D" id="3.40.50.1110">
    <property type="entry name" value="SGNH hydrolase"/>
    <property type="match status" value="1"/>
</dbReference>
<feature type="chain" id="PRO_5021843625" description="Sialate O-acetylesterase domain-containing protein" evidence="2">
    <location>
        <begin position="26"/>
        <end position="483"/>
    </location>
</feature>
<dbReference type="PANTHER" id="PTHR22901">
    <property type="entry name" value="SIALATE O-ACETYLESTERASE"/>
    <property type="match status" value="1"/>
</dbReference>
<dbReference type="EMBL" id="CP036272">
    <property type="protein sequence ID" value="QDT60988.1"/>
    <property type="molecule type" value="Genomic_DNA"/>
</dbReference>
<keyword evidence="2" id="KW-0732">Signal</keyword>
<keyword evidence="1" id="KW-0378">Hydrolase</keyword>
<dbReference type="Proteomes" id="UP000315003">
    <property type="component" value="Chromosome"/>
</dbReference>
<dbReference type="InterPro" id="IPR005181">
    <property type="entry name" value="SASA"/>
</dbReference>
<protein>
    <recommendedName>
        <fullName evidence="3">Sialate O-acetylesterase domain-containing protein</fullName>
    </recommendedName>
</protein>
<dbReference type="AlphaFoldDB" id="A0A517SXW0"/>
<dbReference type="InterPro" id="IPR039329">
    <property type="entry name" value="SIAE"/>
</dbReference>
<dbReference type="OrthoDB" id="9795554at2"/>
<dbReference type="GO" id="GO:0005975">
    <property type="term" value="P:carbohydrate metabolic process"/>
    <property type="evidence" value="ECO:0007669"/>
    <property type="project" value="TreeGrafter"/>
</dbReference>
<dbReference type="PANTHER" id="PTHR22901:SF0">
    <property type="entry name" value="SIALATE O-ACETYLESTERASE"/>
    <property type="match status" value="1"/>
</dbReference>
<sequence length="483" mass="52490" precursor="true">MRLRSLSASIAALVLAAIAASPVSAEVKLSGLFSDHMVLQQEMPIRIFGKADAGEAVTVSFNGKQASGKADGEGSFRLELPAMKADGKPHELVVQGENTITLRDVLLGEVWICSGQSNMEWSVRASKNAQEEIAAADHPNIRLFNVNGHVSLPAPTDDPRGNWALCSPQSISGFTAVGYFFGRELNQELKVPIGLIGTNWGGTRIEPWTPPVGFDAVESLEDYRQSIKNSDAKKQPKGGATRLYNGMVHALTPVSARGAIWYQGESNAGDGLRYDYLKEALVKGWRDVFENPELSFYWVQLANFREPSDNPAGGGWGPVREGQRRALRLPKTGMAVIIDIGEAKDIHPRNKQDVGKRLALWALAKDYGKDIVYSGPLFESFKVEGNTIRVSFQHVGGGLAAGKKDGLEPTKLTDSKELTQFAVQAEDGSWHWAKATIDGDQVVVSAEGVEKPQNVRFGYQSNPDTINLYNRAGLPASPFTTVD</sequence>
<evidence type="ECO:0000256" key="2">
    <source>
        <dbReference type="SAM" id="SignalP"/>
    </source>
</evidence>
<evidence type="ECO:0000256" key="1">
    <source>
        <dbReference type="ARBA" id="ARBA00022801"/>
    </source>
</evidence>